<dbReference type="RefSeq" id="WP_166157076.1">
    <property type="nucleotide sequence ID" value="NZ_JAAOIW010000025.1"/>
</dbReference>
<proteinExistence type="predicted"/>
<feature type="domain" description="ChrB N-terminal" evidence="1">
    <location>
        <begin position="22"/>
        <end position="177"/>
    </location>
</feature>
<dbReference type="Proteomes" id="UP001165962">
    <property type="component" value="Unassembled WGS sequence"/>
</dbReference>
<accession>A0ABX0JEY6</accession>
<evidence type="ECO:0000259" key="1">
    <source>
        <dbReference type="Pfam" id="PF20229"/>
    </source>
</evidence>
<comment type="caution">
    <text evidence="2">The sequence shown here is derived from an EMBL/GenBank/DDBJ whole genome shotgun (WGS) entry which is preliminary data.</text>
</comment>
<reference evidence="2" key="1">
    <citation type="submission" date="2020-03" db="EMBL/GenBank/DDBJ databases">
        <title>Draft sequencing of Paenibacilllus sp. S3N08.</title>
        <authorList>
            <person name="Kim D.-U."/>
        </authorList>
    </citation>
    <scope>NUCLEOTIDE SEQUENCE</scope>
    <source>
        <strain evidence="2">S3N08</strain>
    </source>
</reference>
<gene>
    <name evidence="2" type="ORF">G9U52_35430</name>
</gene>
<sequence>MNKDYSWIVFSYKAPNEPSTIRVRVWRTLKALGVVYIQQSVCVAPDTVEVKKKIQSIKKLIESNEGESLFLEINKFTAETEEQLFELFNKQRIAEYEELLEGCKNFLNEIETETRKGKFTYHEVEENEAEFGKLKRWHKKIMKRDFFSCPNSVHAKQMLDECEQKFGEFIESVYASEGNVEGEITKD</sequence>
<dbReference type="InterPro" id="IPR046858">
    <property type="entry name" value="ChrB_N"/>
</dbReference>
<organism evidence="2 3">
    <name type="scientific">Paenibacillus agricola</name>
    <dbReference type="NCBI Taxonomy" id="2716264"/>
    <lineage>
        <taxon>Bacteria</taxon>
        <taxon>Bacillati</taxon>
        <taxon>Bacillota</taxon>
        <taxon>Bacilli</taxon>
        <taxon>Bacillales</taxon>
        <taxon>Paenibacillaceae</taxon>
        <taxon>Paenibacillus</taxon>
    </lineage>
</organism>
<protein>
    <recommendedName>
        <fullName evidence="1">ChrB N-terminal domain-containing protein</fullName>
    </recommendedName>
</protein>
<keyword evidence="3" id="KW-1185">Reference proteome</keyword>
<evidence type="ECO:0000313" key="2">
    <source>
        <dbReference type="EMBL" id="NHN35024.1"/>
    </source>
</evidence>
<name>A0ABX0JEY6_9BACL</name>
<dbReference type="Pfam" id="PF20229">
    <property type="entry name" value="ChrB_N"/>
    <property type="match status" value="1"/>
</dbReference>
<dbReference type="EMBL" id="JAAOIW010000025">
    <property type="protein sequence ID" value="NHN35024.1"/>
    <property type="molecule type" value="Genomic_DNA"/>
</dbReference>
<evidence type="ECO:0000313" key="3">
    <source>
        <dbReference type="Proteomes" id="UP001165962"/>
    </source>
</evidence>